<evidence type="ECO:0000256" key="5">
    <source>
        <dbReference type="ARBA" id="ARBA00023242"/>
    </source>
</evidence>
<dbReference type="Pfam" id="PF05699">
    <property type="entry name" value="Dimer_Tnp_hAT"/>
    <property type="match status" value="1"/>
</dbReference>
<evidence type="ECO:0000256" key="3">
    <source>
        <dbReference type="ARBA" id="ARBA00022771"/>
    </source>
</evidence>
<dbReference type="SUPFAM" id="SSF53098">
    <property type="entry name" value="Ribonuclease H-like"/>
    <property type="match status" value="1"/>
</dbReference>
<evidence type="ECO:0000313" key="8">
    <source>
        <dbReference type="Proteomes" id="UP000623467"/>
    </source>
</evidence>
<evidence type="ECO:0000256" key="4">
    <source>
        <dbReference type="ARBA" id="ARBA00022833"/>
    </source>
</evidence>
<dbReference type="InterPro" id="IPR052035">
    <property type="entry name" value="ZnF_BED_domain_contain"/>
</dbReference>
<accession>A0A8H6YHE7</accession>
<organism evidence="7 8">
    <name type="scientific">Mycena sanguinolenta</name>
    <dbReference type="NCBI Taxonomy" id="230812"/>
    <lineage>
        <taxon>Eukaryota</taxon>
        <taxon>Fungi</taxon>
        <taxon>Dikarya</taxon>
        <taxon>Basidiomycota</taxon>
        <taxon>Agaricomycotina</taxon>
        <taxon>Agaricomycetes</taxon>
        <taxon>Agaricomycetidae</taxon>
        <taxon>Agaricales</taxon>
        <taxon>Marasmiineae</taxon>
        <taxon>Mycenaceae</taxon>
        <taxon>Mycena</taxon>
    </lineage>
</organism>
<dbReference type="AlphaFoldDB" id="A0A8H6YHE7"/>
<evidence type="ECO:0000259" key="6">
    <source>
        <dbReference type="Pfam" id="PF05699"/>
    </source>
</evidence>
<comment type="subcellular location">
    <subcellularLocation>
        <location evidence="1">Nucleus</location>
    </subcellularLocation>
</comment>
<dbReference type="PANTHER" id="PTHR46481">
    <property type="entry name" value="ZINC FINGER BED DOMAIN-CONTAINING PROTEIN 4"/>
    <property type="match status" value="1"/>
</dbReference>
<dbReference type="InterPro" id="IPR008906">
    <property type="entry name" value="HATC_C_dom"/>
</dbReference>
<keyword evidence="3" id="KW-0863">Zinc-finger</keyword>
<keyword evidence="8" id="KW-1185">Reference proteome</keyword>
<dbReference type="InterPro" id="IPR012337">
    <property type="entry name" value="RNaseH-like_sf"/>
</dbReference>
<dbReference type="Proteomes" id="UP000623467">
    <property type="component" value="Unassembled WGS sequence"/>
</dbReference>
<dbReference type="EMBL" id="JACAZH010000009">
    <property type="protein sequence ID" value="KAF7358612.1"/>
    <property type="molecule type" value="Genomic_DNA"/>
</dbReference>
<gene>
    <name evidence="7" type="ORF">MSAN_01199900</name>
</gene>
<dbReference type="GO" id="GO:0005634">
    <property type="term" value="C:nucleus"/>
    <property type="evidence" value="ECO:0007669"/>
    <property type="project" value="UniProtKB-SubCell"/>
</dbReference>
<dbReference type="GO" id="GO:0008270">
    <property type="term" value="F:zinc ion binding"/>
    <property type="evidence" value="ECO:0007669"/>
    <property type="project" value="UniProtKB-KW"/>
</dbReference>
<evidence type="ECO:0000256" key="1">
    <source>
        <dbReference type="ARBA" id="ARBA00004123"/>
    </source>
</evidence>
<keyword evidence="4" id="KW-0862">Zinc</keyword>
<dbReference type="GO" id="GO:0046983">
    <property type="term" value="F:protein dimerization activity"/>
    <property type="evidence" value="ECO:0007669"/>
    <property type="project" value="InterPro"/>
</dbReference>
<evidence type="ECO:0000256" key="2">
    <source>
        <dbReference type="ARBA" id="ARBA00022723"/>
    </source>
</evidence>
<dbReference type="PANTHER" id="PTHR46481:SF10">
    <property type="entry name" value="ZINC FINGER BED DOMAIN-CONTAINING PROTEIN 39"/>
    <property type="match status" value="1"/>
</dbReference>
<proteinExistence type="predicted"/>
<dbReference type="OrthoDB" id="3264316at2759"/>
<keyword evidence="5" id="KW-0539">Nucleus</keyword>
<comment type="caution">
    <text evidence="7">The sequence shown here is derived from an EMBL/GenBank/DDBJ whole genome shotgun (WGS) entry which is preliminary data.</text>
</comment>
<reference evidence="7" key="1">
    <citation type="submission" date="2020-05" db="EMBL/GenBank/DDBJ databases">
        <title>Mycena genomes resolve the evolution of fungal bioluminescence.</title>
        <authorList>
            <person name="Tsai I.J."/>
        </authorList>
    </citation>
    <scope>NUCLEOTIDE SEQUENCE</scope>
    <source>
        <strain evidence="7">160909Yilan</strain>
    </source>
</reference>
<name>A0A8H6YHE7_9AGAR</name>
<evidence type="ECO:0000313" key="7">
    <source>
        <dbReference type="EMBL" id="KAF7358612.1"/>
    </source>
</evidence>
<keyword evidence="2" id="KW-0479">Metal-binding</keyword>
<protein>
    <submittedName>
        <fullName evidence="7">Dimer-Tnp-hAT domain-containing protein</fullName>
    </submittedName>
</protein>
<sequence>MKSQAIDQWVARQPPLHPLLLTQEDWKLLDELQKILQPFTKVTLQMSKSSTPTLPWVIPMYENMLEHLRVHVEKNDLTLSLREAASAGLVKLEQYYEKARRCQFNIIATILHPSLGLSWFGKYGEDRKNHAKILFTHAYESYKKIYDNEKARAKPTQEPRPGQTSSFLANICAFDDDDMGKTSTSELDLFFAAFRTHGRGSFDAPLLWWKEYEHRFPVVARMARDFLAIPGTSVSVERLFSRSRHLCHEARGSMKAKTISEAMFTKMWIKAGYLEY</sequence>
<feature type="domain" description="HAT C-terminal dimerisation" evidence="6">
    <location>
        <begin position="204"/>
        <end position="269"/>
    </location>
</feature>